<dbReference type="GeneID" id="20705246"/>
<dbReference type="Proteomes" id="UP000001611">
    <property type="component" value="Chromosome 3"/>
</dbReference>
<dbReference type="EMBL" id="DS572700">
    <property type="protein sequence ID" value="EGY22345.1"/>
    <property type="molecule type" value="Genomic_DNA"/>
</dbReference>
<keyword evidence="2" id="KW-1185">Reference proteome</keyword>
<gene>
    <name evidence="1" type="ORF">VDAG_03783</name>
</gene>
<dbReference type="AlphaFoldDB" id="G2X0K4"/>
<organism evidence="1 2">
    <name type="scientific">Verticillium dahliae (strain VdLs.17 / ATCC MYA-4575 / FGSC 10137)</name>
    <name type="common">Verticillium wilt</name>
    <dbReference type="NCBI Taxonomy" id="498257"/>
    <lineage>
        <taxon>Eukaryota</taxon>
        <taxon>Fungi</taxon>
        <taxon>Dikarya</taxon>
        <taxon>Ascomycota</taxon>
        <taxon>Pezizomycotina</taxon>
        <taxon>Sordariomycetes</taxon>
        <taxon>Hypocreomycetidae</taxon>
        <taxon>Glomerellales</taxon>
        <taxon>Plectosphaerellaceae</taxon>
        <taxon>Verticillium</taxon>
    </lineage>
</organism>
<evidence type="ECO:0000313" key="2">
    <source>
        <dbReference type="Proteomes" id="UP000001611"/>
    </source>
</evidence>
<protein>
    <submittedName>
        <fullName evidence="1">Uncharacterized protein</fullName>
    </submittedName>
</protein>
<accession>G2X0K4</accession>
<dbReference type="RefSeq" id="XP_009652162.1">
    <property type="nucleotide sequence ID" value="XM_009653867.1"/>
</dbReference>
<evidence type="ECO:0000313" key="1">
    <source>
        <dbReference type="EMBL" id="EGY22345.1"/>
    </source>
</evidence>
<name>G2X0K4_VERDV</name>
<dbReference type="KEGG" id="vda:VDAG_03783"/>
<dbReference type="HOGENOM" id="CLU_1788320_0_0_1"/>
<reference evidence="1 2" key="1">
    <citation type="submission" date="2008-03" db="EMBL/GenBank/DDBJ databases">
        <title>The Genome Sequence of Verticillium dahliae VdLs.17.</title>
        <authorList>
            <consortium name="The Broad Institute Genome Sequencing Platform"/>
            <person name="Ma L.-J.J."/>
            <person name="Klosterman S.J."/>
            <person name="Subbarao K."/>
            <person name="Dobinson K."/>
            <person name="Veronese P."/>
            <person name="Kang S."/>
            <person name="Gold S.E."/>
            <person name="Young S."/>
            <person name="Jaffe D."/>
            <person name="Gnerre S."/>
            <person name="Berlin A."/>
            <person name="Heiman D."/>
            <person name="Hepburn T."/>
            <person name="Sykes S."/>
            <person name="Alvarado L."/>
            <person name="Kodira C.D."/>
            <person name="Lander E."/>
            <person name="Galagan J."/>
            <person name="Nusbaum C."/>
            <person name="Birren B."/>
        </authorList>
    </citation>
    <scope>NUCLEOTIDE SEQUENCE [LARGE SCALE GENOMIC DNA]</scope>
    <source>
        <strain evidence="2">VdLs.17 / ATCC MYA-4575 / FGSC 10137</strain>
    </source>
</reference>
<proteinExistence type="predicted"/>
<sequence length="145" mass="16394">MYFGKRQMLIATALCVGFSSNRTPGTCNRSQGLHSETITTQTTRLQPFQAHLNISTDTIKMRQTKYGDADLKHWQCKNNIESRDQDPVCCDRWNPIHNSVCDNDACMCPRKAGSLAMGNDESVGRQGAIGKYTSRDTIEYDEIRR</sequence>
<dbReference type="InParanoid" id="G2X0K4"/>